<accession>W7X7I4</accession>
<dbReference type="InParanoid" id="W7X7I4"/>
<organism evidence="1 2">
    <name type="scientific">Tetrahymena thermophila (strain SB210)</name>
    <dbReference type="NCBI Taxonomy" id="312017"/>
    <lineage>
        <taxon>Eukaryota</taxon>
        <taxon>Sar</taxon>
        <taxon>Alveolata</taxon>
        <taxon>Ciliophora</taxon>
        <taxon>Intramacronucleata</taxon>
        <taxon>Oligohymenophorea</taxon>
        <taxon>Hymenostomatida</taxon>
        <taxon>Tetrahymenina</taxon>
        <taxon>Tetrahymenidae</taxon>
        <taxon>Tetrahymena</taxon>
    </lineage>
</organism>
<proteinExistence type="predicted"/>
<reference evidence="2" key="1">
    <citation type="journal article" date="2006" name="PLoS Biol.">
        <title>Macronuclear genome sequence of the ciliate Tetrahymena thermophila, a model eukaryote.</title>
        <authorList>
            <person name="Eisen J.A."/>
            <person name="Coyne R.S."/>
            <person name="Wu M."/>
            <person name="Wu D."/>
            <person name="Thiagarajan M."/>
            <person name="Wortman J.R."/>
            <person name="Badger J.H."/>
            <person name="Ren Q."/>
            <person name="Amedeo P."/>
            <person name="Jones K.M."/>
            <person name="Tallon L.J."/>
            <person name="Delcher A.L."/>
            <person name="Salzberg S.L."/>
            <person name="Silva J.C."/>
            <person name="Haas B.J."/>
            <person name="Majoros W.H."/>
            <person name="Farzad M."/>
            <person name="Carlton J.M."/>
            <person name="Smith R.K. Jr."/>
            <person name="Garg J."/>
            <person name="Pearlman R.E."/>
            <person name="Karrer K.M."/>
            <person name="Sun L."/>
            <person name="Manning G."/>
            <person name="Elde N.C."/>
            <person name="Turkewitz A.P."/>
            <person name="Asai D.J."/>
            <person name="Wilkes D.E."/>
            <person name="Wang Y."/>
            <person name="Cai H."/>
            <person name="Collins K."/>
            <person name="Stewart B.A."/>
            <person name="Lee S.R."/>
            <person name="Wilamowska K."/>
            <person name="Weinberg Z."/>
            <person name="Ruzzo W.L."/>
            <person name="Wloga D."/>
            <person name="Gaertig J."/>
            <person name="Frankel J."/>
            <person name="Tsao C.-C."/>
            <person name="Gorovsky M.A."/>
            <person name="Keeling P.J."/>
            <person name="Waller R.F."/>
            <person name="Patron N.J."/>
            <person name="Cherry J.M."/>
            <person name="Stover N.A."/>
            <person name="Krieger C.J."/>
            <person name="del Toro C."/>
            <person name="Ryder H.F."/>
            <person name="Williamson S.C."/>
            <person name="Barbeau R.A."/>
            <person name="Hamilton E.P."/>
            <person name="Orias E."/>
        </authorList>
    </citation>
    <scope>NUCLEOTIDE SEQUENCE [LARGE SCALE GENOMIC DNA]</scope>
    <source>
        <strain evidence="2">SB210</strain>
    </source>
</reference>
<dbReference type="KEGG" id="tet:TTHERM_000471729"/>
<dbReference type="Proteomes" id="UP000009168">
    <property type="component" value="Unassembled WGS sequence"/>
</dbReference>
<dbReference type="RefSeq" id="XP_012654166.1">
    <property type="nucleotide sequence ID" value="XM_012798712.1"/>
</dbReference>
<evidence type="ECO:0000313" key="1">
    <source>
        <dbReference type="EMBL" id="EWS73317.1"/>
    </source>
</evidence>
<protein>
    <submittedName>
        <fullName evidence="1">Uncharacterized protein</fullName>
    </submittedName>
</protein>
<name>W7X7I4_TETTS</name>
<keyword evidence="2" id="KW-1185">Reference proteome</keyword>
<gene>
    <name evidence="1" type="ORF">TTHERM_000471729</name>
</gene>
<evidence type="ECO:0000313" key="2">
    <source>
        <dbReference type="Proteomes" id="UP000009168"/>
    </source>
</evidence>
<dbReference type="AlphaFoldDB" id="W7X7I4"/>
<dbReference type="EMBL" id="GG662622">
    <property type="protein sequence ID" value="EWS73317.1"/>
    <property type="molecule type" value="Genomic_DNA"/>
</dbReference>
<sequence length="273" mass="32786">MIKQIKREIFLKLIRKTLLNKEAATQLKFLINIKRKSKKVSKIMNLNQGLQTNTRIQRNVSFIQTNSRQKKFYNQNLITNARVESNVSLIPKNYNLLSLTFKLRIVTRKLSNSQLNLFQKANKISFEVSCLSKNFQYQIFLSANSFKKQKTRINRDIEIETKSSLINYLFLQRIQFACQSTYNYVHLLIKIKKIYKLFILHKNKNTKKKYNIIQLSCIQIYFLIMNNFNQLQCIQNINFIQDSKIIHLYFYSQILYFIKEQKEQSYLFLKKDN</sequence>
<dbReference type="GeneID" id="24439158"/>